<organism evidence="9 10">
    <name type="scientific">Candidatus Desulfovibrio kirbyi</name>
    <dbReference type="NCBI Taxonomy" id="2696086"/>
    <lineage>
        <taxon>Bacteria</taxon>
        <taxon>Pseudomonadati</taxon>
        <taxon>Thermodesulfobacteriota</taxon>
        <taxon>Desulfovibrionia</taxon>
        <taxon>Desulfovibrionales</taxon>
        <taxon>Desulfovibrionaceae</taxon>
        <taxon>Desulfovibrio</taxon>
    </lineage>
</organism>
<evidence type="ECO:0000256" key="4">
    <source>
        <dbReference type="ARBA" id="ARBA00022840"/>
    </source>
</evidence>
<gene>
    <name evidence="9" type="ORF">ZNDK_0897</name>
</gene>
<dbReference type="InterPro" id="IPR027417">
    <property type="entry name" value="P-loop_NTPase"/>
</dbReference>
<dbReference type="InterPro" id="IPR014001">
    <property type="entry name" value="Helicase_ATP-bd"/>
</dbReference>
<reference evidence="9 10" key="1">
    <citation type="journal article" date="2020" name="ISME J.">
        <title>Parallel Reductive Genome Evolution in Desulfovibrio Ectosymbionts Independently Acquired by Trichonympha Protists in the Termite Gut.</title>
        <authorList>
            <person name="Takeuchi M."/>
            <person name="Kuwahara H."/>
            <person name="Murakami T."/>
            <person name="Takahashi K."/>
            <person name="Kajitani R."/>
            <person name="Toyoda A."/>
            <person name="Itoh T."/>
            <person name="Ohkuma M."/>
            <person name="Hongoh Y."/>
        </authorList>
    </citation>
    <scope>NUCLEOTIDE SEQUENCE [LARGE SCALE GENOMIC DNA]</scope>
    <source>
        <strain evidence="9">ZnDsv-02</strain>
    </source>
</reference>
<feature type="domain" description="HTH cro/C1-type" evidence="6">
    <location>
        <begin position="20"/>
        <end position="63"/>
    </location>
</feature>
<evidence type="ECO:0000256" key="1">
    <source>
        <dbReference type="ARBA" id="ARBA00022741"/>
    </source>
</evidence>
<feature type="domain" description="Helicase ATP-binding" evidence="7">
    <location>
        <begin position="139"/>
        <end position="330"/>
    </location>
</feature>
<dbReference type="GO" id="GO:0016787">
    <property type="term" value="F:hydrolase activity"/>
    <property type="evidence" value="ECO:0007669"/>
    <property type="project" value="UniProtKB-KW"/>
</dbReference>
<dbReference type="InterPro" id="IPR049730">
    <property type="entry name" value="SNF2/RAD54-like_C"/>
</dbReference>
<dbReference type="Pfam" id="PF00271">
    <property type="entry name" value="Helicase_C"/>
    <property type="match status" value="1"/>
</dbReference>
<keyword evidence="4" id="KW-0067">ATP-binding</keyword>
<evidence type="ECO:0000313" key="9">
    <source>
        <dbReference type="EMBL" id="GFH63126.1"/>
    </source>
</evidence>
<dbReference type="PANTHER" id="PTHR45766:SF6">
    <property type="entry name" value="SWI_SNF-RELATED MATRIX-ASSOCIATED ACTIN-DEPENDENT REGULATOR OF CHROMATIN SUBFAMILY A-LIKE PROTEIN 1"/>
    <property type="match status" value="1"/>
</dbReference>
<dbReference type="Gene3D" id="3.40.50.10810">
    <property type="entry name" value="Tandem AAA-ATPase domain"/>
    <property type="match status" value="1"/>
</dbReference>
<evidence type="ECO:0000259" key="8">
    <source>
        <dbReference type="PROSITE" id="PS51194"/>
    </source>
</evidence>
<dbReference type="PANTHER" id="PTHR45766">
    <property type="entry name" value="DNA ANNEALING HELICASE AND ENDONUCLEASE ZRANB3 FAMILY MEMBER"/>
    <property type="match status" value="1"/>
</dbReference>
<protein>
    <recommendedName>
        <fullName evidence="11">DUF3883 domain-containing protein</fullName>
    </recommendedName>
</protein>
<proteinExistence type="predicted"/>
<dbReference type="SMART" id="SM00490">
    <property type="entry name" value="HELICc"/>
    <property type="match status" value="1"/>
</dbReference>
<dbReference type="InterPro" id="IPR010982">
    <property type="entry name" value="Lambda_DNA-bd_dom_sf"/>
</dbReference>
<evidence type="ECO:0008006" key="11">
    <source>
        <dbReference type="Google" id="ProtNLM"/>
    </source>
</evidence>
<dbReference type="PROSITE" id="PS50943">
    <property type="entry name" value="HTH_CROC1"/>
    <property type="match status" value="1"/>
</dbReference>
<dbReference type="CDD" id="cd18011">
    <property type="entry name" value="DEXDc_RapA"/>
    <property type="match status" value="1"/>
</dbReference>
<dbReference type="Pfam" id="PF01381">
    <property type="entry name" value="HTH_3"/>
    <property type="match status" value="1"/>
</dbReference>
<dbReference type="InterPro" id="IPR001650">
    <property type="entry name" value="Helicase_C-like"/>
</dbReference>
<dbReference type="Proteomes" id="UP000505077">
    <property type="component" value="Unassembled WGS sequence"/>
</dbReference>
<evidence type="ECO:0000259" key="6">
    <source>
        <dbReference type="PROSITE" id="PS50943"/>
    </source>
</evidence>
<dbReference type="Gene3D" id="3.40.50.300">
    <property type="entry name" value="P-loop containing nucleotide triphosphate hydrolases"/>
    <property type="match status" value="1"/>
</dbReference>
<dbReference type="PROSITE" id="PS51192">
    <property type="entry name" value="HELICASE_ATP_BIND_1"/>
    <property type="match status" value="1"/>
</dbReference>
<dbReference type="GO" id="GO:0003677">
    <property type="term" value="F:DNA binding"/>
    <property type="evidence" value="ECO:0007669"/>
    <property type="project" value="InterPro"/>
</dbReference>
<keyword evidence="3" id="KW-0347">Helicase</keyword>
<dbReference type="InterPro" id="IPR057342">
    <property type="entry name" value="DEXDc_RapA"/>
</dbReference>
<dbReference type="Pfam" id="PF04851">
    <property type="entry name" value="ResIII"/>
    <property type="match status" value="1"/>
</dbReference>
<dbReference type="SUPFAM" id="SSF52540">
    <property type="entry name" value="P-loop containing nucleoside triphosphate hydrolases"/>
    <property type="match status" value="2"/>
</dbReference>
<keyword evidence="2" id="KW-0378">Hydrolase</keyword>
<keyword evidence="5" id="KW-0175">Coiled coil</keyword>
<dbReference type="InterPro" id="IPR038718">
    <property type="entry name" value="SNF2-like_sf"/>
</dbReference>
<evidence type="ECO:0000256" key="3">
    <source>
        <dbReference type="ARBA" id="ARBA00022806"/>
    </source>
</evidence>
<evidence type="ECO:0000313" key="10">
    <source>
        <dbReference type="Proteomes" id="UP000505077"/>
    </source>
</evidence>
<dbReference type="InterPro" id="IPR024975">
    <property type="entry name" value="NOV_C"/>
</dbReference>
<dbReference type="InterPro" id="IPR001387">
    <property type="entry name" value="Cro/C1-type_HTH"/>
</dbReference>
<dbReference type="InterPro" id="IPR006935">
    <property type="entry name" value="Helicase/UvrB_N"/>
</dbReference>
<dbReference type="CDD" id="cd18793">
    <property type="entry name" value="SF2_C_SNF"/>
    <property type="match status" value="1"/>
</dbReference>
<keyword evidence="1" id="KW-0547">Nucleotide-binding</keyword>
<feature type="domain" description="Helicase C-terminal" evidence="8">
    <location>
        <begin position="538"/>
        <end position="703"/>
    </location>
</feature>
<dbReference type="SMART" id="SM00530">
    <property type="entry name" value="HTH_XRE"/>
    <property type="match status" value="1"/>
</dbReference>
<accession>A0A6L2R6F1</accession>
<dbReference type="EMBL" id="BLLL01000009">
    <property type="protein sequence ID" value="GFH63126.1"/>
    <property type="molecule type" value="Genomic_DNA"/>
</dbReference>
<feature type="coiled-coil region" evidence="5">
    <location>
        <begin position="1006"/>
        <end position="1040"/>
    </location>
</feature>
<name>A0A6L2R6F1_9BACT</name>
<dbReference type="AlphaFoldDB" id="A0A6L2R6F1"/>
<evidence type="ECO:0000256" key="5">
    <source>
        <dbReference type="SAM" id="Coils"/>
    </source>
</evidence>
<sequence length="1220" mass="137049">MLPRAKPLSSDASSEAPAYIRSLRKELGMTQDALSKMLGVSFASINRWENGQTSPTALAMDKLRQIEASLPSRQNDAVPDDNGLLPDTVHTDFTARPDAVKAIIEAERLAFAHTVNPAFATEVSRIDPLPHQRIAVYDVMLKQPRLRFLLADDAGAGKTIMAGLVIREMLARQRIRRVLIVPPAGLIGNWQRELKDLFQLDAAIAVGQNMSRGNPFANEGSDLLIVSIDTLRNDKARTLLGAPDTKPYDLVIFDEAHKLSCDQGGDLRITKSDRYKLAEMLAGASGDALGGASSAWKLPWKAEHLFLLTATPHMGKDYPYFGLWRLLDPQCFSTWQAFEGIPAEVRARHFLRRTKEEMVHLDGRPLYPMRVSDTLGFSLTIGQDSEQELYDAATDYLLYIYNNAKILNRSAARLALSVFQRRLSSSTYALMRSFERRMEKLTDLIQRLEDGKLSEKQLAAWQDRAVHDVFEEKTADEEEIFQGEAYVASGLEENEKAEDDALDNVVAMSLAELMAEREHVQTLLELAKRVLDKGTESKFERLREIIEDSRFSGEKILIFTEHRDTLEYLNNRLSALGFAGRLAHIHGGMDYRERQESLDHFKKTAQEHGAQYMICTDAAAEGVNLQFCWIMINYDIPWNPARLEQRMGRIHRYGQKHEPVFLLNLVASTTREGKVLKTLLDKLERIRKQLSSDKVFDSIGRVFSEVSIKTYMERALVAAATDTLDDLTHELDGQITAEQVSAALAKEKMILGKGGGVASKLPTLRENLYNEDYRRLLPGFVEGFTRMAAPLIDVRLEAVALSRSFRLRDSDSNEDAAGVFSLDAGRSPHAAGIWAALGQIGNKPQSLSFSRPTKNDVLWLHPGEPIFDAICSALRSTCGLEALRGGIFMDANTRKPYLVHVAKYGILHGDSGEPTWHLAAVRQENTALTLCPLEHFLCIRSRKTEGLSEDAQRLALTIAANKESARAYLLEECRKQALLEADAIRAELPRREHYLRNGFEFQNIELTDQRATLKRKERNGENVKRELDAVIDRIRHLDEERDAALTALLSDPDKVLPGSVAFIAHALVLPEVECAGDDAWRQDNIEALAMNAVRSYESGFGDIRPVHTPELARAQGLQDYPGFDVLSFRSAEGDKRERRCIEVKGTRGSEAVEMSENEWDRAMNLRSEYWLYVVAECASPAPRLIRIQDPAWKLLVRPTDQTRTARRIRLADILPLAEGE</sequence>
<evidence type="ECO:0000256" key="2">
    <source>
        <dbReference type="ARBA" id="ARBA00022801"/>
    </source>
</evidence>
<dbReference type="CDD" id="cd00093">
    <property type="entry name" value="HTH_XRE"/>
    <property type="match status" value="1"/>
</dbReference>
<dbReference type="SMART" id="SM00487">
    <property type="entry name" value="DEXDc"/>
    <property type="match status" value="1"/>
</dbReference>
<dbReference type="Gene3D" id="1.10.260.40">
    <property type="entry name" value="lambda repressor-like DNA-binding domains"/>
    <property type="match status" value="1"/>
</dbReference>
<dbReference type="GO" id="GO:0005524">
    <property type="term" value="F:ATP binding"/>
    <property type="evidence" value="ECO:0007669"/>
    <property type="project" value="InterPro"/>
</dbReference>
<evidence type="ECO:0000259" key="7">
    <source>
        <dbReference type="PROSITE" id="PS51192"/>
    </source>
</evidence>
<dbReference type="SUPFAM" id="SSF47413">
    <property type="entry name" value="lambda repressor-like DNA-binding domains"/>
    <property type="match status" value="1"/>
</dbReference>
<comment type="caution">
    <text evidence="9">The sequence shown here is derived from an EMBL/GenBank/DDBJ whole genome shotgun (WGS) entry which is preliminary data.</text>
</comment>
<dbReference type="Pfam" id="PF13020">
    <property type="entry name" value="NOV_C"/>
    <property type="match status" value="1"/>
</dbReference>
<dbReference type="PROSITE" id="PS51194">
    <property type="entry name" value="HELICASE_CTER"/>
    <property type="match status" value="1"/>
</dbReference>